<protein>
    <submittedName>
        <fullName evidence="1">Uncharacterized protein</fullName>
    </submittedName>
</protein>
<gene>
    <name evidence="1" type="ORF">DSO57_1028666</name>
</gene>
<proteinExistence type="predicted"/>
<dbReference type="EMBL" id="QTSX02005863">
    <property type="protein sequence ID" value="KAJ9056846.1"/>
    <property type="molecule type" value="Genomic_DNA"/>
</dbReference>
<sequence length="94" mass="10124">MNSKTNAEAGQLQTVGHTANLQASVNQPPAMHYLHLHLRAPTGPPTLIPAGLGPTALSVTSRATLSFQIWDNSLIENPKKKFPKIAPKPRVLPK</sequence>
<accession>A0ACC2S3H1</accession>
<keyword evidence="2" id="KW-1185">Reference proteome</keyword>
<organism evidence="1 2">
    <name type="scientific">Entomophthora muscae</name>
    <dbReference type="NCBI Taxonomy" id="34485"/>
    <lineage>
        <taxon>Eukaryota</taxon>
        <taxon>Fungi</taxon>
        <taxon>Fungi incertae sedis</taxon>
        <taxon>Zoopagomycota</taxon>
        <taxon>Entomophthoromycotina</taxon>
        <taxon>Entomophthoromycetes</taxon>
        <taxon>Entomophthorales</taxon>
        <taxon>Entomophthoraceae</taxon>
        <taxon>Entomophthora</taxon>
    </lineage>
</organism>
<comment type="caution">
    <text evidence="1">The sequence shown here is derived from an EMBL/GenBank/DDBJ whole genome shotgun (WGS) entry which is preliminary data.</text>
</comment>
<evidence type="ECO:0000313" key="1">
    <source>
        <dbReference type="EMBL" id="KAJ9056846.1"/>
    </source>
</evidence>
<evidence type="ECO:0000313" key="2">
    <source>
        <dbReference type="Proteomes" id="UP001165960"/>
    </source>
</evidence>
<reference evidence="1" key="1">
    <citation type="submission" date="2022-04" db="EMBL/GenBank/DDBJ databases">
        <title>Genome of the entomopathogenic fungus Entomophthora muscae.</title>
        <authorList>
            <person name="Elya C."/>
            <person name="Lovett B.R."/>
            <person name="Lee E."/>
            <person name="Macias A.M."/>
            <person name="Hajek A.E."/>
            <person name="De Bivort B.L."/>
            <person name="Kasson M.T."/>
            <person name="De Fine Licht H.H."/>
            <person name="Stajich J.E."/>
        </authorList>
    </citation>
    <scope>NUCLEOTIDE SEQUENCE</scope>
    <source>
        <strain evidence="1">Berkeley</strain>
    </source>
</reference>
<name>A0ACC2S3H1_9FUNG</name>
<dbReference type="Proteomes" id="UP001165960">
    <property type="component" value="Unassembled WGS sequence"/>
</dbReference>